<protein>
    <submittedName>
        <fullName evidence="1">Uncharacterized protein</fullName>
    </submittedName>
</protein>
<name>A0A8S9V2G0_PHYIN</name>
<sequence length="332" mass="38395">MEDIITYAIKHRSAVVIESEKLDILLLHAEMRYEHHRQISCTHPGRRPPASRGVERICQLLHRKKDIVQALTAAPPPGNYVAKSALVPRVTMVAAYVQQFVRERRAIRQRTVARDVMDELARHYVIYVDYDSILDTNEERYNRKLDYSLREDYSRKRDIYFEYFENRMKNLLDVLDVHNIKNTIVMLGNAKYRYRLPTGAPKDTSKKTEMLIKCKEWGISADTKELQKAIWAKLKKYVQTKINPEIVEVAETELIETVWAIVKGEVGRLYSSETSFAEVNARLAAAFDNLKPSTVQGCIRKANHTLEDIYKVVFQAEDNDEDSDGNAESDID</sequence>
<feature type="non-terminal residue" evidence="1">
    <location>
        <position position="332"/>
    </location>
</feature>
<comment type="caution">
    <text evidence="1">The sequence shown here is derived from an EMBL/GenBank/DDBJ whole genome shotgun (WGS) entry which is preliminary data.</text>
</comment>
<evidence type="ECO:0000313" key="2">
    <source>
        <dbReference type="Proteomes" id="UP000704712"/>
    </source>
</evidence>
<dbReference type="Proteomes" id="UP000704712">
    <property type="component" value="Unassembled WGS sequence"/>
</dbReference>
<dbReference type="EMBL" id="JAACNO010000721">
    <property type="protein sequence ID" value="KAF4145572.1"/>
    <property type="molecule type" value="Genomic_DNA"/>
</dbReference>
<gene>
    <name evidence="1" type="ORF">GN958_ATG05247</name>
</gene>
<proteinExistence type="predicted"/>
<reference evidence="1" key="1">
    <citation type="submission" date="2020-03" db="EMBL/GenBank/DDBJ databases">
        <title>Hybrid Assembly of Korean Phytophthora infestans isolates.</title>
        <authorList>
            <person name="Prokchorchik M."/>
            <person name="Lee Y."/>
            <person name="Seo J."/>
            <person name="Cho J.-H."/>
            <person name="Park Y.-E."/>
            <person name="Jang D.-C."/>
            <person name="Im J.-S."/>
            <person name="Choi J.-G."/>
            <person name="Park H.-J."/>
            <person name="Lee G.-B."/>
            <person name="Lee Y.-G."/>
            <person name="Hong S.-Y."/>
            <person name="Cho K."/>
            <person name="Sohn K.H."/>
        </authorList>
    </citation>
    <scope>NUCLEOTIDE SEQUENCE</scope>
    <source>
        <strain evidence="1">KR_2_A2</strain>
    </source>
</reference>
<accession>A0A8S9V2G0</accession>
<dbReference type="AlphaFoldDB" id="A0A8S9V2G0"/>
<organism evidence="1 2">
    <name type="scientific">Phytophthora infestans</name>
    <name type="common">Potato late blight agent</name>
    <name type="synonym">Botrytis infestans</name>
    <dbReference type="NCBI Taxonomy" id="4787"/>
    <lineage>
        <taxon>Eukaryota</taxon>
        <taxon>Sar</taxon>
        <taxon>Stramenopiles</taxon>
        <taxon>Oomycota</taxon>
        <taxon>Peronosporomycetes</taxon>
        <taxon>Peronosporales</taxon>
        <taxon>Peronosporaceae</taxon>
        <taxon>Phytophthora</taxon>
    </lineage>
</organism>
<evidence type="ECO:0000313" key="1">
    <source>
        <dbReference type="EMBL" id="KAF4145572.1"/>
    </source>
</evidence>
<dbReference type="PANTHER" id="PTHR33939">
    <property type="entry name" value="PROTEIN CBG22215"/>
    <property type="match status" value="1"/>
</dbReference>
<dbReference type="PANTHER" id="PTHR33939:SF1">
    <property type="entry name" value="DUF4371 DOMAIN-CONTAINING PROTEIN"/>
    <property type="match status" value="1"/>
</dbReference>